<name>A0A1V9WY08_9ACAR</name>
<accession>A0A1V9WY08</accession>
<keyword evidence="5" id="KW-0472">Membrane</keyword>
<feature type="non-terminal residue" evidence="7">
    <location>
        <position position="198"/>
    </location>
</feature>
<dbReference type="Gene3D" id="2.60.40.10">
    <property type="entry name" value="Immunoglobulins"/>
    <property type="match status" value="1"/>
</dbReference>
<dbReference type="InterPro" id="IPR000535">
    <property type="entry name" value="MSP_dom"/>
</dbReference>
<dbReference type="GO" id="GO:0090158">
    <property type="term" value="P:endoplasmic reticulum membrane organization"/>
    <property type="evidence" value="ECO:0007669"/>
    <property type="project" value="TreeGrafter"/>
</dbReference>
<dbReference type="PROSITE" id="PS50202">
    <property type="entry name" value="MSP"/>
    <property type="match status" value="1"/>
</dbReference>
<dbReference type="PANTHER" id="PTHR10809:SF6">
    <property type="entry name" value="AT11025P-RELATED"/>
    <property type="match status" value="1"/>
</dbReference>
<dbReference type="AlphaFoldDB" id="A0A1V9WY08"/>
<evidence type="ECO:0000256" key="1">
    <source>
        <dbReference type="ARBA" id="ARBA00004211"/>
    </source>
</evidence>
<dbReference type="Pfam" id="PF00635">
    <property type="entry name" value="Motile_Sperm"/>
    <property type="match status" value="1"/>
</dbReference>
<dbReference type="EMBL" id="MNPL01033611">
    <property type="protein sequence ID" value="OQR66140.1"/>
    <property type="molecule type" value="Genomic_DNA"/>
</dbReference>
<dbReference type="GO" id="GO:0033149">
    <property type="term" value="F:FFAT motif binding"/>
    <property type="evidence" value="ECO:0007669"/>
    <property type="project" value="TreeGrafter"/>
</dbReference>
<dbReference type="InterPro" id="IPR008962">
    <property type="entry name" value="PapD-like_sf"/>
</dbReference>
<dbReference type="InParanoid" id="A0A1V9WY08"/>
<evidence type="ECO:0000256" key="5">
    <source>
        <dbReference type="ARBA" id="ARBA00023136"/>
    </source>
</evidence>
<evidence type="ECO:0000313" key="8">
    <source>
        <dbReference type="Proteomes" id="UP000192247"/>
    </source>
</evidence>
<sequence length="198" mass="22226">MPPKGDWNKSGGARVEVTANAVGVLIPQASSIAGSAALGRDVFAYDKYGRAENQIVCVCYADVELYIWRVLSSQVQGGWGRHGTNVRCRSMLRLQHNALYFLHLEMIYADGPFTDVSMAILQLTNPSDKRVCFKVKTTAPKRYCVRPNCGVIEPHQCMAVHVMLQPFEYDPSERNKHKFMVQSMIAPDAPINHDVIWK</sequence>
<keyword evidence="4" id="KW-1133">Transmembrane helix</keyword>
<dbReference type="STRING" id="418985.A0A1V9WY08"/>
<dbReference type="OrthoDB" id="264603at2759"/>
<dbReference type="Proteomes" id="UP000192247">
    <property type="component" value="Unassembled WGS sequence"/>
</dbReference>
<comment type="similarity">
    <text evidence="2">Belongs to the VAMP-associated protein (VAP) (TC 9.B.17) family.</text>
</comment>
<comment type="caution">
    <text evidence="7">The sequence shown here is derived from an EMBL/GenBank/DDBJ whole genome shotgun (WGS) entry which is preliminary data.</text>
</comment>
<reference evidence="7 8" key="1">
    <citation type="journal article" date="2017" name="Gigascience">
        <title>Draft genome of the honey bee ectoparasitic mite, Tropilaelaps mercedesae, is shaped by the parasitic life history.</title>
        <authorList>
            <person name="Dong X."/>
            <person name="Armstrong S.D."/>
            <person name="Xia D."/>
            <person name="Makepeace B.L."/>
            <person name="Darby A.C."/>
            <person name="Kadowaki T."/>
        </authorList>
    </citation>
    <scope>NUCLEOTIDE SEQUENCE [LARGE SCALE GENOMIC DNA]</scope>
    <source>
        <strain evidence="7">Wuxi-XJTLU</strain>
    </source>
</reference>
<dbReference type="GO" id="GO:0061817">
    <property type="term" value="P:endoplasmic reticulum-plasma membrane tethering"/>
    <property type="evidence" value="ECO:0007669"/>
    <property type="project" value="TreeGrafter"/>
</dbReference>
<organism evidence="7 8">
    <name type="scientific">Tropilaelaps mercedesae</name>
    <dbReference type="NCBI Taxonomy" id="418985"/>
    <lineage>
        <taxon>Eukaryota</taxon>
        <taxon>Metazoa</taxon>
        <taxon>Ecdysozoa</taxon>
        <taxon>Arthropoda</taxon>
        <taxon>Chelicerata</taxon>
        <taxon>Arachnida</taxon>
        <taxon>Acari</taxon>
        <taxon>Parasitiformes</taxon>
        <taxon>Mesostigmata</taxon>
        <taxon>Gamasina</taxon>
        <taxon>Dermanyssoidea</taxon>
        <taxon>Laelapidae</taxon>
        <taxon>Tropilaelaps</taxon>
    </lineage>
</organism>
<evidence type="ECO:0000259" key="6">
    <source>
        <dbReference type="PROSITE" id="PS50202"/>
    </source>
</evidence>
<dbReference type="PANTHER" id="PTHR10809">
    <property type="entry name" value="VESICLE-ASSOCIATED MEMBRANE PROTEIN-ASSOCIATED PROTEIN"/>
    <property type="match status" value="1"/>
</dbReference>
<keyword evidence="3" id="KW-0812">Transmembrane</keyword>
<evidence type="ECO:0000256" key="2">
    <source>
        <dbReference type="ARBA" id="ARBA00008932"/>
    </source>
</evidence>
<proteinExistence type="inferred from homology"/>
<dbReference type="SUPFAM" id="SSF49354">
    <property type="entry name" value="PapD-like"/>
    <property type="match status" value="1"/>
</dbReference>
<dbReference type="InterPro" id="IPR016763">
    <property type="entry name" value="VAP"/>
</dbReference>
<comment type="subcellular location">
    <subcellularLocation>
        <location evidence="1">Membrane</location>
        <topology evidence="1">Single-pass type IV membrane protein</topology>
    </subcellularLocation>
</comment>
<keyword evidence="8" id="KW-1185">Reference proteome</keyword>
<dbReference type="GO" id="GO:0005886">
    <property type="term" value="C:plasma membrane"/>
    <property type="evidence" value="ECO:0007669"/>
    <property type="project" value="TreeGrafter"/>
</dbReference>
<evidence type="ECO:0000313" key="7">
    <source>
        <dbReference type="EMBL" id="OQR66140.1"/>
    </source>
</evidence>
<evidence type="ECO:0000256" key="3">
    <source>
        <dbReference type="ARBA" id="ARBA00022692"/>
    </source>
</evidence>
<feature type="domain" description="MSP" evidence="6">
    <location>
        <begin position="91"/>
        <end position="198"/>
    </location>
</feature>
<dbReference type="InterPro" id="IPR013783">
    <property type="entry name" value="Ig-like_fold"/>
</dbReference>
<gene>
    <name evidence="7" type="ORF">BIW11_02396</name>
</gene>
<protein>
    <submittedName>
        <fullName evidence="7">Vesicle-associated membrane protein/synaptobrevin-binding protein-like</fullName>
    </submittedName>
</protein>
<evidence type="ECO:0000256" key="4">
    <source>
        <dbReference type="ARBA" id="ARBA00022989"/>
    </source>
</evidence>
<dbReference type="GO" id="GO:0005789">
    <property type="term" value="C:endoplasmic reticulum membrane"/>
    <property type="evidence" value="ECO:0007669"/>
    <property type="project" value="InterPro"/>
</dbReference>